<dbReference type="Pfam" id="PF01151">
    <property type="entry name" value="ELO"/>
    <property type="match status" value="1"/>
</dbReference>
<evidence type="ECO:0000256" key="8">
    <source>
        <dbReference type="ARBA" id="ARBA00023136"/>
    </source>
</evidence>
<keyword evidence="8 10" id="KW-0472">Membrane</keyword>
<evidence type="ECO:0000256" key="4">
    <source>
        <dbReference type="ARBA" id="ARBA00022692"/>
    </source>
</evidence>
<organism evidence="11">
    <name type="scientific">Culex pipiens</name>
    <name type="common">House mosquito</name>
    <dbReference type="NCBI Taxonomy" id="7175"/>
    <lineage>
        <taxon>Eukaryota</taxon>
        <taxon>Metazoa</taxon>
        <taxon>Ecdysozoa</taxon>
        <taxon>Arthropoda</taxon>
        <taxon>Hexapoda</taxon>
        <taxon>Insecta</taxon>
        <taxon>Pterygota</taxon>
        <taxon>Neoptera</taxon>
        <taxon>Endopterygota</taxon>
        <taxon>Diptera</taxon>
        <taxon>Nematocera</taxon>
        <taxon>Culicoidea</taxon>
        <taxon>Culicidae</taxon>
        <taxon>Culicinae</taxon>
        <taxon>Culicini</taxon>
        <taxon>Culex</taxon>
        <taxon>Culex</taxon>
    </lineage>
</organism>
<dbReference type="InterPro" id="IPR002076">
    <property type="entry name" value="ELO_fam"/>
</dbReference>
<evidence type="ECO:0000256" key="9">
    <source>
        <dbReference type="ARBA" id="ARBA00023160"/>
    </source>
</evidence>
<evidence type="ECO:0000256" key="2">
    <source>
        <dbReference type="ARBA" id="ARBA00022516"/>
    </source>
</evidence>
<keyword evidence="7" id="KW-0443">Lipid metabolism</keyword>
<accession>A0A8D8NSA6</accession>
<sequence>MDILQQMNLTDFTLYDLINVKGVEDTIDRFPLMASPVPSTILIAIYLYFIYKWGPNYMENRKPFDLKLVIAAYNIFQVAACSYLVMSVSLPLGILNSVISKWESNFNHFSAILGSFSRRFYF</sequence>
<proteinExistence type="predicted"/>
<comment type="subcellular location">
    <subcellularLocation>
        <location evidence="1">Membrane</location>
        <topology evidence="1">Multi-pass membrane protein</topology>
    </subcellularLocation>
</comment>
<feature type="transmembrane region" description="Helical" evidence="10">
    <location>
        <begin position="30"/>
        <end position="51"/>
    </location>
</feature>
<dbReference type="GO" id="GO:0016020">
    <property type="term" value="C:membrane"/>
    <property type="evidence" value="ECO:0007669"/>
    <property type="project" value="UniProtKB-SubCell"/>
</dbReference>
<dbReference type="GO" id="GO:0006633">
    <property type="term" value="P:fatty acid biosynthetic process"/>
    <property type="evidence" value="ECO:0007669"/>
    <property type="project" value="UniProtKB-KW"/>
</dbReference>
<dbReference type="EMBL" id="HBUE01294770">
    <property type="protein sequence ID" value="CAG6575797.1"/>
    <property type="molecule type" value="Transcribed_RNA"/>
</dbReference>
<feature type="transmembrane region" description="Helical" evidence="10">
    <location>
        <begin position="71"/>
        <end position="95"/>
    </location>
</feature>
<evidence type="ECO:0000256" key="7">
    <source>
        <dbReference type="ARBA" id="ARBA00023098"/>
    </source>
</evidence>
<reference evidence="11" key="1">
    <citation type="submission" date="2021-05" db="EMBL/GenBank/DDBJ databases">
        <authorList>
            <person name="Alioto T."/>
            <person name="Alioto T."/>
            <person name="Gomez Garrido J."/>
        </authorList>
    </citation>
    <scope>NUCLEOTIDE SEQUENCE</scope>
</reference>
<protein>
    <submittedName>
        <fullName evidence="11">Elongation of very long chain fatty acids protein 7</fullName>
    </submittedName>
</protein>
<evidence type="ECO:0000256" key="5">
    <source>
        <dbReference type="ARBA" id="ARBA00022832"/>
    </source>
</evidence>
<evidence type="ECO:0000256" key="1">
    <source>
        <dbReference type="ARBA" id="ARBA00004141"/>
    </source>
</evidence>
<keyword evidence="6 10" id="KW-1133">Transmembrane helix</keyword>
<dbReference type="GO" id="GO:0009922">
    <property type="term" value="F:fatty acid elongase activity"/>
    <property type="evidence" value="ECO:0007669"/>
    <property type="project" value="InterPro"/>
</dbReference>
<keyword evidence="4 10" id="KW-0812">Transmembrane</keyword>
<dbReference type="AlphaFoldDB" id="A0A8D8NSA6"/>
<evidence type="ECO:0000256" key="6">
    <source>
        <dbReference type="ARBA" id="ARBA00022989"/>
    </source>
</evidence>
<keyword evidence="9" id="KW-0275">Fatty acid biosynthesis</keyword>
<keyword evidence="5" id="KW-0276">Fatty acid metabolism</keyword>
<name>A0A8D8NSA6_CULPI</name>
<dbReference type="EMBL" id="HBUE01188969">
    <property type="protein sequence ID" value="CAG6524122.1"/>
    <property type="molecule type" value="Transcribed_RNA"/>
</dbReference>
<keyword evidence="3" id="KW-0808">Transferase</keyword>
<evidence type="ECO:0000256" key="10">
    <source>
        <dbReference type="SAM" id="Phobius"/>
    </source>
</evidence>
<keyword evidence="2" id="KW-0444">Lipid biosynthesis</keyword>
<evidence type="ECO:0000256" key="3">
    <source>
        <dbReference type="ARBA" id="ARBA00022679"/>
    </source>
</evidence>
<evidence type="ECO:0000313" key="11">
    <source>
        <dbReference type="EMBL" id="CAG6575797.1"/>
    </source>
</evidence>